<dbReference type="EMBL" id="CAJNDS010000768">
    <property type="protein sequence ID" value="CAE7232676.1"/>
    <property type="molecule type" value="Genomic_DNA"/>
</dbReference>
<keyword evidence="4" id="KW-1185">Reference proteome</keyword>
<accession>A0A812KQK5</accession>
<comment type="caution">
    <text evidence="3">The sequence shown here is derived from an EMBL/GenBank/DDBJ whole genome shotgun (WGS) entry which is preliminary data.</text>
</comment>
<evidence type="ECO:0000313" key="4">
    <source>
        <dbReference type="Proteomes" id="UP000604046"/>
    </source>
</evidence>
<name>A0A812KQK5_9DINO</name>
<organism evidence="3 4">
    <name type="scientific">Symbiodinium natans</name>
    <dbReference type="NCBI Taxonomy" id="878477"/>
    <lineage>
        <taxon>Eukaryota</taxon>
        <taxon>Sar</taxon>
        <taxon>Alveolata</taxon>
        <taxon>Dinophyceae</taxon>
        <taxon>Suessiales</taxon>
        <taxon>Symbiodiniaceae</taxon>
        <taxon>Symbiodinium</taxon>
    </lineage>
</organism>
<dbReference type="InterPro" id="IPR043519">
    <property type="entry name" value="NT_sf"/>
</dbReference>
<evidence type="ECO:0000256" key="1">
    <source>
        <dbReference type="SAM" id="Coils"/>
    </source>
</evidence>
<keyword evidence="1" id="KW-0175">Coiled coil</keyword>
<dbReference type="AlphaFoldDB" id="A0A812KQK5"/>
<gene>
    <name evidence="3" type="ORF">SNAT2548_LOCUS9655</name>
</gene>
<reference evidence="3" key="1">
    <citation type="submission" date="2021-02" db="EMBL/GenBank/DDBJ databases">
        <authorList>
            <person name="Dougan E. K."/>
            <person name="Rhodes N."/>
            <person name="Thang M."/>
            <person name="Chan C."/>
        </authorList>
    </citation>
    <scope>NUCLEOTIDE SEQUENCE</scope>
</reference>
<dbReference type="OrthoDB" id="10505468at2759"/>
<proteinExistence type="predicted"/>
<feature type="compositionally biased region" description="Basic and acidic residues" evidence="2">
    <location>
        <begin position="7"/>
        <end position="23"/>
    </location>
</feature>
<protein>
    <submittedName>
        <fullName evidence="3">Uncharacterized protein</fullName>
    </submittedName>
</protein>
<evidence type="ECO:0000256" key="2">
    <source>
        <dbReference type="SAM" id="MobiDB-lite"/>
    </source>
</evidence>
<dbReference type="Proteomes" id="UP000604046">
    <property type="component" value="Unassembled WGS sequence"/>
</dbReference>
<feature type="region of interest" description="Disordered" evidence="2">
    <location>
        <begin position="1"/>
        <end position="23"/>
    </location>
</feature>
<dbReference type="Gene3D" id="3.30.460.10">
    <property type="entry name" value="Beta Polymerase, domain 2"/>
    <property type="match status" value="1"/>
</dbReference>
<sequence>MTSVRRVGVEKGHLPRHQDPEDRTGFRRFMSFGRAVRDYLDYADGKHASLTCAATRVENLMKDAQAQSKEEERDMKQRLKATAEQFSRACAERPLVFDRRNFQQMDELLRNGSEGHRDERRRAEGLLIQQADELQPQYRFVKTILPLVARCIGQELGQHHKLECAGSSRTRTGIPGSDMDMYIISDSPVTKDKMRKLAACLHHRAASFNTNRTVLPWNPAPIEGFRCRGPKGNHKKPSGIHVGRSPRGSALRLSAQDETYDILPEQPAELLPDFLQERHYNTRGNCQQVANLEENDWFYNRRGLQRGVRFTRYYCSNKYNGPGDVREWAIKQVLIRRLVHQISVVEGFEPEYMDRTGVLTFLSHCDRSNMSPGHAFRRLRDPGLADID</sequence>
<feature type="coiled-coil region" evidence="1">
    <location>
        <begin position="54"/>
        <end position="89"/>
    </location>
</feature>
<evidence type="ECO:0000313" key="3">
    <source>
        <dbReference type="EMBL" id="CAE7232676.1"/>
    </source>
</evidence>
<dbReference type="SUPFAM" id="SSF81301">
    <property type="entry name" value="Nucleotidyltransferase"/>
    <property type="match status" value="1"/>
</dbReference>